<gene>
    <name evidence="2" type="ORF">CIK84_08780</name>
</gene>
<sequence length="126" mass="14205">MPPSWDGVPVKWSEWSEVRTTLALHAKPEQLACRECGAVDESLVCFGTRPPPEGATELVPVQRRTRSGKPYQVVEVNPAWPVRDLWAYRCRHCGHDQVEDKRTGELWDLGPEDYTAEGSTPADTLF</sequence>
<evidence type="ECO:0000313" key="2">
    <source>
        <dbReference type="EMBL" id="PMQ21606.1"/>
    </source>
</evidence>
<reference evidence="2 3" key="1">
    <citation type="journal article" date="2017" name="Elife">
        <title>Extensive horizontal gene transfer in cheese-associated bacteria.</title>
        <authorList>
            <person name="Bonham K.S."/>
            <person name="Wolfe B.E."/>
            <person name="Dutton R.J."/>
        </authorList>
    </citation>
    <scope>NUCLEOTIDE SEQUENCE [LARGE SCALE GENOMIC DNA]</scope>
    <source>
        <strain evidence="2 3">JB182</strain>
    </source>
</reference>
<protein>
    <submittedName>
        <fullName evidence="2">Uncharacterized protein</fullName>
    </submittedName>
</protein>
<organism evidence="2 3">
    <name type="scientific">Glutamicibacter arilaitensis</name>
    <dbReference type="NCBI Taxonomy" id="256701"/>
    <lineage>
        <taxon>Bacteria</taxon>
        <taxon>Bacillati</taxon>
        <taxon>Actinomycetota</taxon>
        <taxon>Actinomycetes</taxon>
        <taxon>Micrococcales</taxon>
        <taxon>Micrococcaceae</taxon>
        <taxon>Glutamicibacter</taxon>
    </lineage>
</organism>
<name>A0A2N7S641_9MICC</name>
<feature type="compositionally biased region" description="Polar residues" evidence="1">
    <location>
        <begin position="117"/>
        <end position="126"/>
    </location>
</feature>
<evidence type="ECO:0000313" key="3">
    <source>
        <dbReference type="Proteomes" id="UP000235739"/>
    </source>
</evidence>
<proteinExistence type="predicted"/>
<dbReference type="Proteomes" id="UP000235739">
    <property type="component" value="Unassembled WGS sequence"/>
</dbReference>
<evidence type="ECO:0000256" key="1">
    <source>
        <dbReference type="SAM" id="MobiDB-lite"/>
    </source>
</evidence>
<dbReference type="EMBL" id="PNQX01000001">
    <property type="protein sequence ID" value="PMQ21606.1"/>
    <property type="molecule type" value="Genomic_DNA"/>
</dbReference>
<accession>A0A2N7S641</accession>
<dbReference type="AlphaFoldDB" id="A0A2N7S641"/>
<feature type="region of interest" description="Disordered" evidence="1">
    <location>
        <begin position="102"/>
        <end position="126"/>
    </location>
</feature>
<comment type="caution">
    <text evidence="2">The sequence shown here is derived from an EMBL/GenBank/DDBJ whole genome shotgun (WGS) entry which is preliminary data.</text>
</comment>